<accession>A0ABZ3FE32</accession>
<dbReference type="EMBL" id="CP154622">
    <property type="protein sequence ID" value="XAM42062.1"/>
    <property type="molecule type" value="Genomic_DNA"/>
</dbReference>
<gene>
    <name evidence="1" type="ORF">TPELB_23750</name>
</gene>
<protein>
    <submittedName>
        <fullName evidence="1">Uncharacterized protein</fullName>
    </submittedName>
</protein>
<dbReference type="Proteomes" id="UP001477947">
    <property type="component" value="Chromosome"/>
</dbReference>
<name>A0ABZ3FE32_9FIRM</name>
<evidence type="ECO:0000313" key="1">
    <source>
        <dbReference type="EMBL" id="XAM42062.1"/>
    </source>
</evidence>
<proteinExistence type="predicted"/>
<organism evidence="1 2">
    <name type="scientific">Terrisporobacter petrolearius</name>
    <dbReference type="NCBI Taxonomy" id="1460447"/>
    <lineage>
        <taxon>Bacteria</taxon>
        <taxon>Bacillati</taxon>
        <taxon>Bacillota</taxon>
        <taxon>Clostridia</taxon>
        <taxon>Peptostreptococcales</taxon>
        <taxon>Peptostreptococcaceae</taxon>
        <taxon>Terrisporobacter</taxon>
    </lineage>
</organism>
<dbReference type="RefSeq" id="WP_343337323.1">
    <property type="nucleotide sequence ID" value="NZ_CP154622.1"/>
</dbReference>
<evidence type="ECO:0000313" key="2">
    <source>
        <dbReference type="Proteomes" id="UP001477947"/>
    </source>
</evidence>
<keyword evidence="2" id="KW-1185">Reference proteome</keyword>
<reference evidence="1 2" key="1">
    <citation type="submission" date="2024-04" db="EMBL/GenBank/DDBJ databases">
        <title>Isolation and characterization of novel acetogenic strains of the genera Terrisporobacter and Acetoanaerobium.</title>
        <authorList>
            <person name="Boeer T."/>
            <person name="Schueler M.A."/>
            <person name="Lueschen A."/>
            <person name="Eysell L."/>
            <person name="Droege J."/>
            <person name="Heinemann M."/>
            <person name="Engelhardt L."/>
            <person name="Basen M."/>
            <person name="Daniel R."/>
        </authorList>
    </citation>
    <scope>NUCLEOTIDE SEQUENCE [LARGE SCALE GENOMIC DNA]</scope>
    <source>
        <strain evidence="1 2">ELB</strain>
    </source>
</reference>
<sequence length="61" mass="7488">MKFTDKLNHLMNKQTKEEITVAKLKEEHNSYCSSQMICWEEVQCEECLWNFIERNYNLTRK</sequence>